<dbReference type="GO" id="GO:0006397">
    <property type="term" value="P:mRNA processing"/>
    <property type="evidence" value="ECO:0007669"/>
    <property type="project" value="UniProtKB-KW"/>
</dbReference>
<keyword evidence="4" id="KW-0507">mRNA processing</keyword>
<dbReference type="AlphaFoldDB" id="A0A5E8BI51"/>
<dbReference type="Proteomes" id="UP000398389">
    <property type="component" value="Unassembled WGS sequence"/>
</dbReference>
<evidence type="ECO:0000256" key="3">
    <source>
        <dbReference type="ARBA" id="ARBA00017404"/>
    </source>
</evidence>
<dbReference type="GeneID" id="43581880"/>
<dbReference type="GO" id="GO:0005847">
    <property type="term" value="C:mRNA cleavage and polyadenylation specificity factor complex"/>
    <property type="evidence" value="ECO:0007669"/>
    <property type="project" value="TreeGrafter"/>
</dbReference>
<dbReference type="PANTHER" id="PTHR13484">
    <property type="entry name" value="FIP1-LIKE 1 PROTEIN"/>
    <property type="match status" value="1"/>
</dbReference>
<evidence type="ECO:0000313" key="8">
    <source>
        <dbReference type="EMBL" id="VVT51334.1"/>
    </source>
</evidence>
<feature type="compositionally biased region" description="Polar residues" evidence="6">
    <location>
        <begin position="43"/>
        <end position="52"/>
    </location>
</feature>
<feature type="domain" description="Pre-mRNA polyadenylation factor Fip1" evidence="7">
    <location>
        <begin position="169"/>
        <end position="211"/>
    </location>
</feature>
<dbReference type="RefSeq" id="XP_031853671.1">
    <property type="nucleotide sequence ID" value="XM_031997780.1"/>
</dbReference>
<comment type="similarity">
    <text evidence="2">Belongs to the FIP1 family.</text>
</comment>
<feature type="compositionally biased region" description="Low complexity" evidence="6">
    <location>
        <begin position="313"/>
        <end position="325"/>
    </location>
</feature>
<organism evidence="8 9">
    <name type="scientific">Magnusiomyces paraingens</name>
    <dbReference type="NCBI Taxonomy" id="2606893"/>
    <lineage>
        <taxon>Eukaryota</taxon>
        <taxon>Fungi</taxon>
        <taxon>Dikarya</taxon>
        <taxon>Ascomycota</taxon>
        <taxon>Saccharomycotina</taxon>
        <taxon>Dipodascomycetes</taxon>
        <taxon>Dipodascales</taxon>
        <taxon>Dipodascaceae</taxon>
        <taxon>Magnusiomyces</taxon>
    </lineage>
</organism>
<evidence type="ECO:0000256" key="5">
    <source>
        <dbReference type="ARBA" id="ARBA00023242"/>
    </source>
</evidence>
<comment type="subcellular location">
    <subcellularLocation>
        <location evidence="1">Nucleus</location>
    </subcellularLocation>
</comment>
<protein>
    <recommendedName>
        <fullName evidence="3">Pre-mRNA polyadenylation factor FIP1</fullName>
    </recommendedName>
</protein>
<evidence type="ECO:0000256" key="6">
    <source>
        <dbReference type="SAM" id="MobiDB-lite"/>
    </source>
</evidence>
<feature type="region of interest" description="Disordered" evidence="6">
    <location>
        <begin position="1"/>
        <end position="114"/>
    </location>
</feature>
<dbReference type="InterPro" id="IPR007854">
    <property type="entry name" value="Fip1_dom"/>
</dbReference>
<sequence>MASIEDEDAYLYDEEPQNKKPRKDGDLDVSSSKKILDTKALSPETTNVSPAQDNDQEDREEDSEEDDDDDSDIEFIIDAIPGQRVEPPQKHGPYSRVTTSTSGPAPSTVSSAGSVSTTATDALVKQGGEAAIDSSNVDLSALEKQGESMGRKGIELDTVGEWNGQPITDVSFDSFEDKPWRKPGADITDYFNYGFDELTWAAYCSRQDNLRDFNHQKILRILGVNNPISMQMMSSGMMPGFAPPPSFLGGFPDMMNMGMFSPGMPGFTPLGSMGTNNTGNEEGAYGGNVQGVSGMSSNSHSQGHYRNQGDGSNQNYHNNQWKNNR</sequence>
<keyword evidence="9" id="KW-1185">Reference proteome</keyword>
<feature type="compositionally biased region" description="Polar residues" evidence="6">
    <location>
        <begin position="290"/>
        <end position="312"/>
    </location>
</feature>
<dbReference type="EMBL" id="CABVLU010000002">
    <property type="protein sequence ID" value="VVT51334.1"/>
    <property type="molecule type" value="Genomic_DNA"/>
</dbReference>
<keyword evidence="5" id="KW-0539">Nucleus</keyword>
<evidence type="ECO:0000313" key="9">
    <source>
        <dbReference type="Proteomes" id="UP000398389"/>
    </source>
</evidence>
<proteinExistence type="inferred from homology"/>
<dbReference type="Pfam" id="PF05182">
    <property type="entry name" value="Fip1"/>
    <property type="match status" value="1"/>
</dbReference>
<evidence type="ECO:0000256" key="2">
    <source>
        <dbReference type="ARBA" id="ARBA00007459"/>
    </source>
</evidence>
<accession>A0A5E8BI51</accession>
<gene>
    <name evidence="8" type="ORF">SAPINGB_P003062</name>
</gene>
<evidence type="ECO:0000256" key="4">
    <source>
        <dbReference type="ARBA" id="ARBA00022664"/>
    </source>
</evidence>
<evidence type="ECO:0000259" key="7">
    <source>
        <dbReference type="Pfam" id="PF05182"/>
    </source>
</evidence>
<dbReference type="OrthoDB" id="1917198at2759"/>
<feature type="compositionally biased region" description="Acidic residues" evidence="6">
    <location>
        <begin position="54"/>
        <end position="75"/>
    </location>
</feature>
<dbReference type="PANTHER" id="PTHR13484:SF0">
    <property type="entry name" value="PRE-MRNA 3'-END-PROCESSING FACTOR FIP1"/>
    <property type="match status" value="1"/>
</dbReference>
<feature type="compositionally biased region" description="Low complexity" evidence="6">
    <location>
        <begin position="97"/>
        <end position="114"/>
    </location>
</feature>
<evidence type="ECO:0000256" key="1">
    <source>
        <dbReference type="ARBA" id="ARBA00004123"/>
    </source>
</evidence>
<reference evidence="8 9" key="1">
    <citation type="submission" date="2019-09" db="EMBL/GenBank/DDBJ databases">
        <authorList>
            <person name="Brejova B."/>
        </authorList>
    </citation>
    <scope>NUCLEOTIDE SEQUENCE [LARGE SCALE GENOMIC DNA]</scope>
</reference>
<dbReference type="InterPro" id="IPR051187">
    <property type="entry name" value="Pre-mRNA_3'-end_processing_reg"/>
</dbReference>
<feature type="compositionally biased region" description="Acidic residues" evidence="6">
    <location>
        <begin position="1"/>
        <end position="15"/>
    </location>
</feature>
<feature type="region of interest" description="Disordered" evidence="6">
    <location>
        <begin position="274"/>
        <end position="325"/>
    </location>
</feature>
<name>A0A5E8BI51_9ASCO</name>